<name>A0ABY8UCP5_TETOB</name>
<organism evidence="3 4">
    <name type="scientific">Tetradesmus obliquus</name>
    <name type="common">Green alga</name>
    <name type="synonym">Acutodesmus obliquus</name>
    <dbReference type="NCBI Taxonomy" id="3088"/>
    <lineage>
        <taxon>Eukaryota</taxon>
        <taxon>Viridiplantae</taxon>
        <taxon>Chlorophyta</taxon>
        <taxon>core chlorophytes</taxon>
        <taxon>Chlorophyceae</taxon>
        <taxon>CS clade</taxon>
        <taxon>Sphaeropleales</taxon>
        <taxon>Scenedesmaceae</taxon>
        <taxon>Tetradesmus</taxon>
    </lineage>
</organism>
<feature type="compositionally biased region" description="Low complexity" evidence="1">
    <location>
        <begin position="40"/>
        <end position="79"/>
    </location>
</feature>
<dbReference type="Pfam" id="PF18755">
    <property type="entry name" value="RAMA"/>
    <property type="match status" value="1"/>
</dbReference>
<evidence type="ECO:0000256" key="1">
    <source>
        <dbReference type="SAM" id="MobiDB-lite"/>
    </source>
</evidence>
<feature type="compositionally biased region" description="Polar residues" evidence="1">
    <location>
        <begin position="87"/>
        <end position="99"/>
    </location>
</feature>
<evidence type="ECO:0000313" key="4">
    <source>
        <dbReference type="Proteomes" id="UP001244341"/>
    </source>
</evidence>
<keyword evidence="4" id="KW-1185">Reference proteome</keyword>
<feature type="compositionally biased region" description="Basic and acidic residues" evidence="1">
    <location>
        <begin position="27"/>
        <end position="39"/>
    </location>
</feature>
<gene>
    <name evidence="3" type="ORF">OEZ85_009366</name>
</gene>
<evidence type="ECO:0000259" key="2">
    <source>
        <dbReference type="Pfam" id="PF18755"/>
    </source>
</evidence>
<feature type="domain" description="RAMA" evidence="2">
    <location>
        <begin position="111"/>
        <end position="206"/>
    </location>
</feature>
<feature type="region of interest" description="Disordered" evidence="1">
    <location>
        <begin position="1"/>
        <end position="99"/>
    </location>
</feature>
<protein>
    <recommendedName>
        <fullName evidence="2">RAMA domain-containing protein</fullName>
    </recommendedName>
</protein>
<sequence length="218" mass="22708">MVPLGFDGGLQQQQQQRKRSGNSSDLEGLKPTKSVKLERSNSFGSSDKSLSSLNTSSISNGNLNNPASTSNGNASNSTGLTIRGLKKTSSGMPTPTINSAGIMVPPPAGPEMTARGKPTFCDLVTAGAFPPGTYEFSVGTVQSVTASVNAGGVITYGSEQYASISSFALAAARSRNPARQACDGWKEVRLAGRKLELWRQAYLAKQPPPEIPAGCLKG</sequence>
<dbReference type="EMBL" id="CP126216">
    <property type="protein sequence ID" value="WIA17866.1"/>
    <property type="molecule type" value="Genomic_DNA"/>
</dbReference>
<dbReference type="InterPro" id="IPR040843">
    <property type="entry name" value="RAMA"/>
</dbReference>
<reference evidence="3 4" key="1">
    <citation type="submission" date="2023-05" db="EMBL/GenBank/DDBJ databases">
        <title>A 100% complete, gapless, phased diploid assembly of the Scenedesmus obliquus UTEX 3031 genome.</title>
        <authorList>
            <person name="Biondi T.C."/>
            <person name="Hanschen E.R."/>
            <person name="Kwon T."/>
            <person name="Eng W."/>
            <person name="Kruse C.P.S."/>
            <person name="Koehler S.I."/>
            <person name="Kunde Y."/>
            <person name="Gleasner C.D."/>
            <person name="You Mak K.T."/>
            <person name="Polle J."/>
            <person name="Hovde B.T."/>
            <person name="Starkenburg S.R."/>
        </authorList>
    </citation>
    <scope>NUCLEOTIDE SEQUENCE [LARGE SCALE GENOMIC DNA]</scope>
    <source>
        <strain evidence="3 4">DOE0152z</strain>
    </source>
</reference>
<accession>A0ABY8UCP5</accession>
<dbReference type="Proteomes" id="UP001244341">
    <property type="component" value="Chromosome 9b"/>
</dbReference>
<proteinExistence type="predicted"/>
<evidence type="ECO:0000313" key="3">
    <source>
        <dbReference type="EMBL" id="WIA17866.1"/>
    </source>
</evidence>